<evidence type="ECO:0000256" key="3">
    <source>
        <dbReference type="ARBA" id="ARBA00022989"/>
    </source>
</evidence>
<feature type="domain" description="O-antigen ligase-related" evidence="6">
    <location>
        <begin position="200"/>
        <end position="338"/>
    </location>
</feature>
<gene>
    <name evidence="7" type="ORF">FNM00_00690</name>
</gene>
<dbReference type="Pfam" id="PF04932">
    <property type="entry name" value="Wzy_C"/>
    <property type="match status" value="1"/>
</dbReference>
<feature type="transmembrane region" description="Helical" evidence="5">
    <location>
        <begin position="171"/>
        <end position="187"/>
    </location>
</feature>
<keyword evidence="8" id="KW-1185">Reference proteome</keyword>
<feature type="transmembrane region" description="Helical" evidence="5">
    <location>
        <begin position="199"/>
        <end position="226"/>
    </location>
</feature>
<organism evidence="7 8">
    <name type="scientific">Aeromicrobium piscarium</name>
    <dbReference type="NCBI Taxonomy" id="2590901"/>
    <lineage>
        <taxon>Bacteria</taxon>
        <taxon>Bacillati</taxon>
        <taxon>Actinomycetota</taxon>
        <taxon>Actinomycetes</taxon>
        <taxon>Propionibacteriales</taxon>
        <taxon>Nocardioidaceae</taxon>
        <taxon>Aeromicrobium</taxon>
    </lineage>
</organism>
<reference evidence="7 8" key="1">
    <citation type="submission" date="2019-07" db="EMBL/GenBank/DDBJ databases">
        <authorList>
            <person name="Zhao L.H."/>
        </authorList>
    </citation>
    <scope>NUCLEOTIDE SEQUENCE [LARGE SCALE GENOMIC DNA]</scope>
    <source>
        <strain evidence="7 8">Co35</strain>
    </source>
</reference>
<name>A0A554SP77_9ACTN</name>
<keyword evidence="7" id="KW-0436">Ligase</keyword>
<feature type="transmembrane region" description="Helical" evidence="5">
    <location>
        <begin position="145"/>
        <end position="164"/>
    </location>
</feature>
<evidence type="ECO:0000256" key="5">
    <source>
        <dbReference type="SAM" id="Phobius"/>
    </source>
</evidence>
<dbReference type="Proteomes" id="UP000316988">
    <property type="component" value="Unassembled WGS sequence"/>
</dbReference>
<feature type="transmembrane region" description="Helical" evidence="5">
    <location>
        <begin position="43"/>
        <end position="60"/>
    </location>
</feature>
<evidence type="ECO:0000313" key="8">
    <source>
        <dbReference type="Proteomes" id="UP000316988"/>
    </source>
</evidence>
<feature type="transmembrane region" description="Helical" evidence="5">
    <location>
        <begin position="233"/>
        <end position="255"/>
    </location>
</feature>
<feature type="transmembrane region" description="Helical" evidence="5">
    <location>
        <begin position="358"/>
        <end position="375"/>
    </location>
</feature>
<dbReference type="PANTHER" id="PTHR37422">
    <property type="entry name" value="TEICHURONIC ACID BIOSYNTHESIS PROTEIN TUAE"/>
    <property type="match status" value="1"/>
</dbReference>
<comment type="subcellular location">
    <subcellularLocation>
        <location evidence="1">Membrane</location>
        <topology evidence="1">Multi-pass membrane protein</topology>
    </subcellularLocation>
</comment>
<dbReference type="AlphaFoldDB" id="A0A554SP77"/>
<dbReference type="EMBL" id="VLNT01000001">
    <property type="protein sequence ID" value="TSD68147.1"/>
    <property type="molecule type" value="Genomic_DNA"/>
</dbReference>
<evidence type="ECO:0000256" key="4">
    <source>
        <dbReference type="ARBA" id="ARBA00023136"/>
    </source>
</evidence>
<evidence type="ECO:0000256" key="1">
    <source>
        <dbReference type="ARBA" id="ARBA00004141"/>
    </source>
</evidence>
<proteinExistence type="predicted"/>
<comment type="caution">
    <text evidence="7">The sequence shown here is derived from an EMBL/GenBank/DDBJ whole genome shotgun (WGS) entry which is preliminary data.</text>
</comment>
<sequence length="419" mass="44631">MTMPDQLRARRPPLAVIGVALLLLIEMPQRVPAGPLSLSGVITLASAGLIIALAGIPILARRHARDGQARARLGTRVEPLVTSPDSPAWVPWTLVGFALYAVARSVSGATVDGYQNVAVLVTFVAGIAVTAAQSSRSSADFMLKWARRAAVIASLAFLITLQFGEPIYGERSFALVALLYLAVLIPHRPEGFFARLAPYLVFLALVASLSRTAAAIGLALMTFIALRAARGRLVRGIAFTALGAAAGLVLITQYAPFRDRFLGGDNAVQYGGLTLNTSGRTILWEITIDDARRNLWFGLGPGSSQDLITPLFRAISHPHNDYLRLLHDFGLIGLALFVAGYFTLMLRTFQLARATNEPIHWSATMGLLAVALAAVTDNPLVYPFVMYPLAALVGLSLARASGTGTSLDDVAKPAARVSP</sequence>
<dbReference type="OrthoDB" id="4772390at2"/>
<feature type="transmembrane region" description="Helical" evidence="5">
    <location>
        <begin position="329"/>
        <end position="346"/>
    </location>
</feature>
<dbReference type="InterPro" id="IPR007016">
    <property type="entry name" value="O-antigen_ligase-rel_domated"/>
</dbReference>
<dbReference type="PANTHER" id="PTHR37422:SF13">
    <property type="entry name" value="LIPOPOLYSACCHARIDE BIOSYNTHESIS PROTEIN PA4999-RELATED"/>
    <property type="match status" value="1"/>
</dbReference>
<evidence type="ECO:0000313" key="7">
    <source>
        <dbReference type="EMBL" id="TSD68147.1"/>
    </source>
</evidence>
<keyword evidence="2 5" id="KW-0812">Transmembrane</keyword>
<keyword evidence="3 5" id="KW-1133">Transmembrane helix</keyword>
<dbReference type="GO" id="GO:0016020">
    <property type="term" value="C:membrane"/>
    <property type="evidence" value="ECO:0007669"/>
    <property type="project" value="UniProtKB-SubCell"/>
</dbReference>
<dbReference type="GO" id="GO:0016874">
    <property type="term" value="F:ligase activity"/>
    <property type="evidence" value="ECO:0007669"/>
    <property type="project" value="UniProtKB-KW"/>
</dbReference>
<feature type="transmembrane region" description="Helical" evidence="5">
    <location>
        <begin position="381"/>
        <end position="398"/>
    </location>
</feature>
<keyword evidence="4 5" id="KW-0472">Membrane</keyword>
<evidence type="ECO:0000259" key="6">
    <source>
        <dbReference type="Pfam" id="PF04932"/>
    </source>
</evidence>
<feature type="transmembrane region" description="Helical" evidence="5">
    <location>
        <begin position="114"/>
        <end position="133"/>
    </location>
</feature>
<dbReference type="InterPro" id="IPR051533">
    <property type="entry name" value="WaaL-like"/>
</dbReference>
<protein>
    <submittedName>
        <fullName evidence="7">O-antigen ligase family protein</fullName>
    </submittedName>
</protein>
<evidence type="ECO:0000256" key="2">
    <source>
        <dbReference type="ARBA" id="ARBA00022692"/>
    </source>
</evidence>
<accession>A0A554SP77</accession>